<comment type="caution">
    <text evidence="1">The sequence shown here is derived from an EMBL/GenBank/DDBJ whole genome shotgun (WGS) entry which is preliminary data.</text>
</comment>
<organism evidence="1 2">
    <name type="scientific">Racocetra fulgida</name>
    <dbReference type="NCBI Taxonomy" id="60492"/>
    <lineage>
        <taxon>Eukaryota</taxon>
        <taxon>Fungi</taxon>
        <taxon>Fungi incertae sedis</taxon>
        <taxon>Mucoromycota</taxon>
        <taxon>Glomeromycotina</taxon>
        <taxon>Glomeromycetes</taxon>
        <taxon>Diversisporales</taxon>
        <taxon>Gigasporaceae</taxon>
        <taxon>Racocetra</taxon>
    </lineage>
</organism>
<dbReference type="EMBL" id="CAJVPZ010033003">
    <property type="protein sequence ID" value="CAG8743245.1"/>
    <property type="molecule type" value="Genomic_DNA"/>
</dbReference>
<proteinExistence type="predicted"/>
<protein>
    <submittedName>
        <fullName evidence="1">1900_t:CDS:1</fullName>
    </submittedName>
</protein>
<gene>
    <name evidence="1" type="ORF">RFULGI_LOCUS13033</name>
</gene>
<reference evidence="1" key="1">
    <citation type="submission" date="2021-06" db="EMBL/GenBank/DDBJ databases">
        <authorList>
            <person name="Kallberg Y."/>
            <person name="Tangrot J."/>
            <person name="Rosling A."/>
        </authorList>
    </citation>
    <scope>NUCLEOTIDE SEQUENCE</scope>
    <source>
        <strain evidence="1">IN212</strain>
    </source>
</reference>
<feature type="non-terminal residue" evidence="1">
    <location>
        <position position="1"/>
    </location>
</feature>
<accession>A0A9N9NLM3</accession>
<dbReference type="OrthoDB" id="2433227at2759"/>
<keyword evidence="2" id="KW-1185">Reference proteome</keyword>
<dbReference type="Proteomes" id="UP000789396">
    <property type="component" value="Unassembled WGS sequence"/>
</dbReference>
<name>A0A9N9NLM3_9GLOM</name>
<dbReference type="AlphaFoldDB" id="A0A9N9NLM3"/>
<feature type="non-terminal residue" evidence="1">
    <location>
        <position position="303"/>
    </location>
</feature>
<evidence type="ECO:0000313" key="1">
    <source>
        <dbReference type="EMBL" id="CAG8743245.1"/>
    </source>
</evidence>
<evidence type="ECO:0000313" key="2">
    <source>
        <dbReference type="Proteomes" id="UP000789396"/>
    </source>
</evidence>
<sequence length="303" mass="34625">REYKALFQLHAVLNSLKFYNHELSYKERVAHQIIDSIEAFDHITYSTHVITINNESKSNNVDGMKLGNRAEVWNNISENISVFSTIFQGPSDIAITEAERLFSLLKNQKDKIDNILDSHAVYAVDAEVKFEDKNIIRTEDKKKSQSFNITIELWVNVKLNSKNSTNSTLEFEIDLYNCSVTKLLSEQCPSLDNLFCYYIDSLEIRASPLKSDDACIIVQKKKHSPHKSNNDITSTKVYENDYRFQMDVGAPQSIKAIFATGKKKGRSSTATTKEWSMRATFSGNIGNEWSYRFTDNDIGDNLD</sequence>